<evidence type="ECO:0000256" key="1">
    <source>
        <dbReference type="SAM" id="MobiDB-lite"/>
    </source>
</evidence>
<evidence type="ECO:0000313" key="2">
    <source>
        <dbReference type="EMBL" id="JAE31663.1"/>
    </source>
</evidence>
<feature type="region of interest" description="Disordered" evidence="1">
    <location>
        <begin position="1"/>
        <end position="54"/>
    </location>
</feature>
<accession>A0A0A9HFJ2</accession>
<feature type="compositionally biased region" description="Low complexity" evidence="1">
    <location>
        <begin position="18"/>
        <end position="31"/>
    </location>
</feature>
<sequence>MPELSCPLRSSTPSTAELSSPPLLQLLHSPSEAAQRGREHARPQVRQVGPHGLQ</sequence>
<feature type="compositionally biased region" description="Polar residues" evidence="1">
    <location>
        <begin position="8"/>
        <end position="17"/>
    </location>
</feature>
<reference evidence="2" key="2">
    <citation type="journal article" date="2015" name="Data Brief">
        <title>Shoot transcriptome of the giant reed, Arundo donax.</title>
        <authorList>
            <person name="Barrero R.A."/>
            <person name="Guerrero F.D."/>
            <person name="Moolhuijzen P."/>
            <person name="Goolsby J.A."/>
            <person name="Tidwell J."/>
            <person name="Bellgard S.E."/>
            <person name="Bellgard M.I."/>
        </authorList>
    </citation>
    <scope>NUCLEOTIDE SEQUENCE</scope>
    <source>
        <tissue evidence="2">Shoot tissue taken approximately 20 cm above the soil surface</tissue>
    </source>
</reference>
<dbReference type="EMBL" id="GBRH01166233">
    <property type="protein sequence ID" value="JAE31663.1"/>
    <property type="molecule type" value="Transcribed_RNA"/>
</dbReference>
<name>A0A0A9HFJ2_ARUDO</name>
<organism evidence="2">
    <name type="scientific">Arundo donax</name>
    <name type="common">Giant reed</name>
    <name type="synonym">Donax arundinaceus</name>
    <dbReference type="NCBI Taxonomy" id="35708"/>
    <lineage>
        <taxon>Eukaryota</taxon>
        <taxon>Viridiplantae</taxon>
        <taxon>Streptophyta</taxon>
        <taxon>Embryophyta</taxon>
        <taxon>Tracheophyta</taxon>
        <taxon>Spermatophyta</taxon>
        <taxon>Magnoliopsida</taxon>
        <taxon>Liliopsida</taxon>
        <taxon>Poales</taxon>
        <taxon>Poaceae</taxon>
        <taxon>PACMAD clade</taxon>
        <taxon>Arundinoideae</taxon>
        <taxon>Arundineae</taxon>
        <taxon>Arundo</taxon>
    </lineage>
</organism>
<dbReference type="AlphaFoldDB" id="A0A0A9HFJ2"/>
<protein>
    <submittedName>
        <fullName evidence="2">Uncharacterized protein</fullName>
    </submittedName>
</protein>
<proteinExistence type="predicted"/>
<reference evidence="2" key="1">
    <citation type="submission" date="2014-09" db="EMBL/GenBank/DDBJ databases">
        <authorList>
            <person name="Magalhaes I.L.F."/>
            <person name="Oliveira U."/>
            <person name="Santos F.R."/>
            <person name="Vidigal T.H.D.A."/>
            <person name="Brescovit A.D."/>
            <person name="Santos A.J."/>
        </authorList>
    </citation>
    <scope>NUCLEOTIDE SEQUENCE</scope>
    <source>
        <tissue evidence="2">Shoot tissue taken approximately 20 cm above the soil surface</tissue>
    </source>
</reference>